<accession>A0A1G2SHC9</accession>
<comment type="caution">
    <text evidence="2">The sequence shown here is derived from an EMBL/GenBank/DDBJ whole genome shotgun (WGS) entry which is preliminary data.</text>
</comment>
<dbReference type="PANTHER" id="PTHR37423:SF2">
    <property type="entry name" value="MEMBRANE-BOUND LYTIC MUREIN TRANSGLYCOSYLASE C"/>
    <property type="match status" value="1"/>
</dbReference>
<organism evidence="2 3">
    <name type="scientific">Candidatus Yonathbacteria bacterium RIFCSPLOWO2_01_FULL_47_33b</name>
    <dbReference type="NCBI Taxonomy" id="1802727"/>
    <lineage>
        <taxon>Bacteria</taxon>
        <taxon>Candidatus Yonathiibacteriota</taxon>
    </lineage>
</organism>
<dbReference type="InterPro" id="IPR008258">
    <property type="entry name" value="Transglycosylase_SLT_dom_1"/>
</dbReference>
<protein>
    <recommendedName>
        <fullName evidence="1">Transglycosylase SLT domain-containing protein</fullName>
    </recommendedName>
</protein>
<feature type="domain" description="Transglycosylase SLT" evidence="1">
    <location>
        <begin position="97"/>
        <end position="183"/>
    </location>
</feature>
<dbReference type="PANTHER" id="PTHR37423">
    <property type="entry name" value="SOLUBLE LYTIC MUREIN TRANSGLYCOSYLASE-RELATED"/>
    <property type="match status" value="1"/>
</dbReference>
<dbReference type="EMBL" id="MHUW01000001">
    <property type="protein sequence ID" value="OHA84400.1"/>
    <property type="molecule type" value="Genomic_DNA"/>
</dbReference>
<dbReference type="SUPFAM" id="SSF53955">
    <property type="entry name" value="Lysozyme-like"/>
    <property type="match status" value="1"/>
</dbReference>
<dbReference type="Gene3D" id="1.10.530.10">
    <property type="match status" value="1"/>
</dbReference>
<gene>
    <name evidence="2" type="ORF">A2937_01520</name>
</gene>
<evidence type="ECO:0000313" key="2">
    <source>
        <dbReference type="EMBL" id="OHA84400.1"/>
    </source>
</evidence>
<dbReference type="CDD" id="cd00254">
    <property type="entry name" value="LT-like"/>
    <property type="match status" value="1"/>
</dbReference>
<proteinExistence type="predicted"/>
<evidence type="ECO:0000259" key="1">
    <source>
        <dbReference type="Pfam" id="PF01464"/>
    </source>
</evidence>
<name>A0A1G2SHC9_9BACT</name>
<sequence length="209" mass="23487">MDVKKTSSEKFTGHAGASQKTLFTKLHSQDSDQSLREEAVTLNNPVVRKNVNCKLVGSRIRNNTERLIARAECIRTHYGSMIVDALEAEGNLFSGLEILAIMLQESQGDPRAVSTARVPCLGLMQLQPPTARQYGVRNIFDPRKNIFGGVRVFTDYVYRYGKGNKSYGLAAYNMGPEGLRKSRLNPEHLVYVREVKAILHTLEDRQFTL</sequence>
<dbReference type="STRING" id="1802727.A2937_01520"/>
<dbReference type="InterPro" id="IPR023346">
    <property type="entry name" value="Lysozyme-like_dom_sf"/>
</dbReference>
<dbReference type="Pfam" id="PF01464">
    <property type="entry name" value="SLT"/>
    <property type="match status" value="1"/>
</dbReference>
<evidence type="ECO:0000313" key="3">
    <source>
        <dbReference type="Proteomes" id="UP000177987"/>
    </source>
</evidence>
<reference evidence="2 3" key="1">
    <citation type="journal article" date="2016" name="Nat. Commun.">
        <title>Thousands of microbial genomes shed light on interconnected biogeochemical processes in an aquifer system.</title>
        <authorList>
            <person name="Anantharaman K."/>
            <person name="Brown C.T."/>
            <person name="Hug L.A."/>
            <person name="Sharon I."/>
            <person name="Castelle C.J."/>
            <person name="Probst A.J."/>
            <person name="Thomas B.C."/>
            <person name="Singh A."/>
            <person name="Wilkins M.J."/>
            <person name="Karaoz U."/>
            <person name="Brodie E.L."/>
            <person name="Williams K.H."/>
            <person name="Hubbard S.S."/>
            <person name="Banfield J.F."/>
        </authorList>
    </citation>
    <scope>NUCLEOTIDE SEQUENCE [LARGE SCALE GENOMIC DNA]</scope>
</reference>
<dbReference type="AlphaFoldDB" id="A0A1G2SHC9"/>
<dbReference type="Proteomes" id="UP000177987">
    <property type="component" value="Unassembled WGS sequence"/>
</dbReference>